<evidence type="ECO:0008006" key="3">
    <source>
        <dbReference type="Google" id="ProtNLM"/>
    </source>
</evidence>
<reference evidence="1 2" key="1">
    <citation type="submission" date="2016-06" db="EMBL/GenBank/DDBJ databases">
        <title>Draft genome sequence of Pseudomonas sp. S1E40, a novel strain antagonistic activity to fungal plant pathogen.</title>
        <authorList>
            <person name="Tambong J.T."/>
            <person name="Tchagang C."/>
            <person name="Xu R."/>
        </authorList>
    </citation>
    <scope>NUCLEOTIDE SEQUENCE [LARGE SCALE GENOMIC DNA]</scope>
    <source>
        <strain evidence="1 2">S1E40</strain>
    </source>
</reference>
<sequence>MATIRARKLADGTVSYTAQIPIKRDGVQVYQESQIFARKQAAQAWIKRQETELAQSSTTETAT</sequence>
<organism evidence="1 2">
    <name type="scientific">Pseudomonas aylmerensis</name>
    <dbReference type="NCBI Taxonomy" id="1869229"/>
    <lineage>
        <taxon>Bacteria</taxon>
        <taxon>Pseudomonadati</taxon>
        <taxon>Pseudomonadota</taxon>
        <taxon>Gammaproteobacteria</taxon>
        <taxon>Pseudomonadales</taxon>
        <taxon>Pseudomonadaceae</taxon>
        <taxon>Pseudomonas</taxon>
    </lineage>
</organism>
<comment type="caution">
    <text evidence="1">The sequence shown here is derived from an EMBL/GenBank/DDBJ whole genome shotgun (WGS) entry which is preliminary data.</text>
</comment>
<evidence type="ECO:0000313" key="2">
    <source>
        <dbReference type="Proteomes" id="UP000095081"/>
    </source>
</evidence>
<dbReference type="Proteomes" id="UP000095081">
    <property type="component" value="Unassembled WGS sequence"/>
</dbReference>
<evidence type="ECO:0000313" key="1">
    <source>
        <dbReference type="EMBL" id="OCW29353.1"/>
    </source>
</evidence>
<gene>
    <name evidence="1" type="ORF">BBG20_07830</name>
</gene>
<protein>
    <recommendedName>
        <fullName evidence="3">Integrase</fullName>
    </recommendedName>
</protein>
<proteinExistence type="predicted"/>
<dbReference type="EMBL" id="MAUE01000010">
    <property type="protein sequence ID" value="OCW29353.1"/>
    <property type="molecule type" value="Genomic_DNA"/>
</dbReference>
<name>A0ABX2Z721_9PSED</name>
<accession>A0ABX2Z721</accession>
<keyword evidence="2" id="KW-1185">Reference proteome</keyword>